<dbReference type="Pfam" id="PF13439">
    <property type="entry name" value="Glyco_transf_4"/>
    <property type="match status" value="2"/>
</dbReference>
<feature type="domain" description="Glycosyl transferase family 1" evidence="2">
    <location>
        <begin position="1273"/>
        <end position="1428"/>
    </location>
</feature>
<dbReference type="Gene3D" id="3.40.50.2000">
    <property type="entry name" value="Glycogen Phosphorylase B"/>
    <property type="match status" value="5"/>
</dbReference>
<proteinExistence type="predicted"/>
<feature type="domain" description="Glycosyltransferase subfamily 4-like N-terminal" evidence="3">
    <location>
        <begin position="14"/>
        <end position="170"/>
    </location>
</feature>
<feature type="coiled-coil region" evidence="1">
    <location>
        <begin position="520"/>
        <end position="561"/>
    </location>
</feature>
<accession>A0A2A2AE67</accession>
<dbReference type="PANTHER" id="PTHR12526">
    <property type="entry name" value="GLYCOSYLTRANSFERASE"/>
    <property type="match status" value="1"/>
</dbReference>
<dbReference type="GO" id="GO:0016757">
    <property type="term" value="F:glycosyltransferase activity"/>
    <property type="evidence" value="ECO:0007669"/>
    <property type="project" value="InterPro"/>
</dbReference>
<name>A0A2A2AE67_9BURK</name>
<evidence type="ECO:0000313" key="5">
    <source>
        <dbReference type="Proteomes" id="UP000217999"/>
    </source>
</evidence>
<dbReference type="Gene3D" id="1.10.287.1490">
    <property type="match status" value="1"/>
</dbReference>
<evidence type="ECO:0008006" key="6">
    <source>
        <dbReference type="Google" id="ProtNLM"/>
    </source>
</evidence>
<evidence type="ECO:0000259" key="2">
    <source>
        <dbReference type="Pfam" id="PF00534"/>
    </source>
</evidence>
<dbReference type="Gene3D" id="3.40.50.11010">
    <property type="match status" value="1"/>
</dbReference>
<dbReference type="InterPro" id="IPR028098">
    <property type="entry name" value="Glyco_trans_4-like_N"/>
</dbReference>
<feature type="domain" description="Glycosyltransferase subfamily 4-like N-terminal" evidence="3">
    <location>
        <begin position="1112"/>
        <end position="1262"/>
    </location>
</feature>
<dbReference type="Pfam" id="PF00534">
    <property type="entry name" value="Glycos_transf_1"/>
    <property type="match status" value="1"/>
</dbReference>
<dbReference type="InterPro" id="IPR001296">
    <property type="entry name" value="Glyco_trans_1"/>
</dbReference>
<organism evidence="4 5">
    <name type="scientific">Vandammella animalimorsus</name>
    <dbReference type="NCBI Taxonomy" id="2029117"/>
    <lineage>
        <taxon>Bacteria</taxon>
        <taxon>Pseudomonadati</taxon>
        <taxon>Pseudomonadota</taxon>
        <taxon>Betaproteobacteria</taxon>
        <taxon>Burkholderiales</taxon>
        <taxon>Comamonadaceae</taxon>
        <taxon>Vandammella</taxon>
    </lineage>
</organism>
<evidence type="ECO:0000256" key="1">
    <source>
        <dbReference type="SAM" id="Coils"/>
    </source>
</evidence>
<dbReference type="RefSeq" id="WP_095548890.1">
    <property type="nucleotide sequence ID" value="NZ_NSJF01000001.1"/>
</dbReference>
<dbReference type="SUPFAM" id="SSF53756">
    <property type="entry name" value="UDP-Glycosyltransferase/glycogen phosphorylase"/>
    <property type="match status" value="3"/>
</dbReference>
<gene>
    <name evidence="4" type="ORF">CK620_02150</name>
</gene>
<reference evidence="4 5" key="1">
    <citation type="submission" date="2017-08" db="EMBL/GenBank/DDBJ databases">
        <title>WGS of Clinical strains of the CDC Group NO-1 linked to zoonotic infections in humans.</title>
        <authorList>
            <person name="Bernier A.-M."/>
            <person name="Bernard K."/>
        </authorList>
    </citation>
    <scope>NUCLEOTIDE SEQUENCE [LARGE SCALE GENOMIC DNA]</scope>
    <source>
        <strain evidence="4 5">NML03-0146</strain>
    </source>
</reference>
<evidence type="ECO:0000313" key="4">
    <source>
        <dbReference type="EMBL" id="PAT36048.1"/>
    </source>
</evidence>
<evidence type="ECO:0000259" key="3">
    <source>
        <dbReference type="Pfam" id="PF13439"/>
    </source>
</evidence>
<sequence>MKSLLIVTEQFTLGGLETHIRGEIEHLSKAGVNVHLATGKAFEEALLPSGLASITYGLPLGPECSPEELLSVIQHLRQIIRQHAIGCVHVHPFTSIIPAVVAAELESIPYAITLHGPASMASYGPIYDLLVKDIILASSPLIVAVSPEVQDLLTVHASEQSLHYIPNSVTFEESHSADSTVNPIDPRWLVVSRLDEFKIQGIFDFCSKAKLCGIPGVMIAGDGPAKQQLCQMLEKHGDSDYVELIGSSNEIPTIIQKFSGIAGMGRVVLEGISSRKLVILVGYDGVKGVVDEKLLAKAAEHNFSGRNLPVIDSNELLDQLDNRTSKDQIDSVFEFAKTHFNAHHAWTRFLDNISSIPAPATTVLTGLHHHLSTNTITGTTPYLYSKALLDQIETVVCSKKFYDPRLLAAVSLCRQRQASNEVNLLDGQIASLNLALAERDEQIASLSQTATERDGQLTHLNQAVTERDERLAHLHQTVVERDSQLVLLNQAVLDRDVQLTNLSQTLAERDGQLSYLNQSVIERDEQLANLNRAITALNEQIAGLNQTVAKHIQQITNLNQTVAERDGQLAHLNQAIVERDEQIASSDQMAIERDRLIADLNLTIVERDGKIFNLNQSLAEEHQKYQNVMNSNSMKITGILRTARRKAQILKKLSRAFFYTLKSQGPRMALTKTKNWLSKQKQEKNNSSENIKISNQEIYSINKSAQNEYILRYIDIGLEDSHADVLSEVLFDAIASERKILVLPLSYPLELTQRPDHIIRFFAEKGYLCLLLQVDSNPPFLREIATNRYLTNVFGGVISSLADRNNVVLYLTYPFFGYLLPHMPRAQCLYDVLDDLSVFSLHCSAMIEDHERLLASATAVIFSSRELMNKNSSKTKANYFLVKNGVWVSDFQSENKDHASLDLKDDSFVVGYHGAISELLDWEILKKITSISNVKLVMVGPLIEFEGYSKENLIVRNQVLSKPNVLHIQAVPYEKLKIYLEKFSVGLIPFLVNEKTNPVLPLKLFEYMAIGLPIFATRTSSLIDYSDSVFVGSSEDIFEKITEMAASNKKPTRIDYEEVLKESNWANQISPVFNILESSFERTNNISHVAIKKVDIININFFDWDGKVLYKGGAERYVFDLACMLRDAGWSPRIIQNANSDFSKDFFGIPVVGVQTNSDGDIKLMSKKFRNFCKDSDLVIASPADLGCALYGLKVIAINHGIYWDHKYKRLKSSNIAEYNNIFDALRVASRVVAVDTNFINWLRTYDYPLAEKASYIPNYFDSKIFQVNEKDFSGKIRVLYPRRLYEARGIFIVLKAFDYLLPKHPELELHLVGQANEEDGKIVAQHIERYRDRVTWQEFDMGEMNSVYQESHIVLVPTLYAEGTSLSCIEAMATNNALIATNIGGLPNLVIDGFNGHLINPKYEDLITSLEFFLKNRPLLKEMANNGLAMSKTFEKNNWLARWKKIISEVSQ</sequence>
<dbReference type="Proteomes" id="UP000217999">
    <property type="component" value="Unassembled WGS sequence"/>
</dbReference>
<keyword evidence="1" id="KW-0175">Coiled coil</keyword>
<protein>
    <recommendedName>
        <fullName evidence="6">Glycosyltransferase</fullName>
    </recommendedName>
</protein>
<dbReference type="EMBL" id="NSJF01000001">
    <property type="protein sequence ID" value="PAT36048.1"/>
    <property type="molecule type" value="Genomic_DNA"/>
</dbReference>
<comment type="caution">
    <text evidence="4">The sequence shown here is derived from an EMBL/GenBank/DDBJ whole genome shotgun (WGS) entry which is preliminary data.</text>
</comment>
<dbReference type="CDD" id="cd03801">
    <property type="entry name" value="GT4_PimA-like"/>
    <property type="match status" value="2"/>
</dbReference>